<dbReference type="SUPFAM" id="SSF54523">
    <property type="entry name" value="Pili subunits"/>
    <property type="match status" value="1"/>
</dbReference>
<protein>
    <recommendedName>
        <fullName evidence="5">Prepilin-type N-terminal cleavage/methylation domain-containing protein</fullName>
    </recommendedName>
</protein>
<feature type="transmembrane region" description="Helical" evidence="2">
    <location>
        <begin position="7"/>
        <end position="31"/>
    </location>
</feature>
<reference evidence="3 4" key="1">
    <citation type="submission" date="2022-01" db="EMBL/GenBank/DDBJ databases">
        <title>Desulfofustis limnae sp. nov., a novel mesophilic sulfate-reducing bacterium isolated from marsh soil.</title>
        <authorList>
            <person name="Watanabe M."/>
            <person name="Takahashi A."/>
            <person name="Kojima H."/>
            <person name="Fukui M."/>
        </authorList>
    </citation>
    <scope>NUCLEOTIDE SEQUENCE [LARGE SCALE GENOMIC DNA]</scope>
    <source>
        <strain evidence="3 4">PPLL</strain>
    </source>
</reference>
<keyword evidence="2" id="KW-0812">Transmembrane</keyword>
<evidence type="ECO:0000313" key="3">
    <source>
        <dbReference type="EMBL" id="BDD86907.1"/>
    </source>
</evidence>
<organism evidence="3 4">
    <name type="scientific">Desulfofustis limnaeus</name>
    <dbReference type="NCBI Taxonomy" id="2740163"/>
    <lineage>
        <taxon>Bacteria</taxon>
        <taxon>Pseudomonadati</taxon>
        <taxon>Thermodesulfobacteriota</taxon>
        <taxon>Desulfobulbia</taxon>
        <taxon>Desulfobulbales</taxon>
        <taxon>Desulfocapsaceae</taxon>
        <taxon>Desulfofustis</taxon>
    </lineage>
</organism>
<dbReference type="Gene3D" id="3.30.700.10">
    <property type="entry name" value="Glycoprotein, Type 4 Pilin"/>
    <property type="match status" value="1"/>
</dbReference>
<accession>A0ABM7W7P3</accession>
<evidence type="ECO:0000256" key="1">
    <source>
        <dbReference type="SAM" id="MobiDB-lite"/>
    </source>
</evidence>
<feature type="region of interest" description="Disordered" evidence="1">
    <location>
        <begin position="68"/>
        <end position="88"/>
    </location>
</feature>
<dbReference type="NCBIfam" id="TIGR02532">
    <property type="entry name" value="IV_pilin_GFxxxE"/>
    <property type="match status" value="1"/>
</dbReference>
<gene>
    <name evidence="3" type="ORF">DPPLL_12720</name>
</gene>
<dbReference type="Proteomes" id="UP000830055">
    <property type="component" value="Chromosome"/>
</dbReference>
<dbReference type="RefSeq" id="WP_284153972.1">
    <property type="nucleotide sequence ID" value="NZ_AP025516.1"/>
</dbReference>
<dbReference type="PROSITE" id="PS00409">
    <property type="entry name" value="PROKAR_NTER_METHYL"/>
    <property type="match status" value="1"/>
</dbReference>
<dbReference type="InterPro" id="IPR045584">
    <property type="entry name" value="Pilin-like"/>
</dbReference>
<proteinExistence type="predicted"/>
<keyword evidence="4" id="KW-1185">Reference proteome</keyword>
<evidence type="ECO:0000256" key="2">
    <source>
        <dbReference type="SAM" id="Phobius"/>
    </source>
</evidence>
<dbReference type="InterPro" id="IPR012902">
    <property type="entry name" value="N_methyl_site"/>
</dbReference>
<evidence type="ECO:0000313" key="4">
    <source>
        <dbReference type="Proteomes" id="UP000830055"/>
    </source>
</evidence>
<keyword evidence="2" id="KW-0472">Membrane</keyword>
<dbReference type="Pfam" id="PF07963">
    <property type="entry name" value="N_methyl"/>
    <property type="match status" value="1"/>
</dbReference>
<keyword evidence="2" id="KW-1133">Transmembrane helix</keyword>
<sequence>MKDNQKGFTLVELMIAMAMTGIVVAIIYSAYDLQTKIYTEQDKTADMQQNIRAALVFLQREARMAGYNPTRSNHASCNRPGETDAVSPGIHTATATTLGFSMDLDEDGDCDGTGENVTYSIYTASDGLQKLGRAAPTTNQAIAENITNIDFVYLFKPPLMGSPASDPPTATPATDQLDEIVAAQITVLAQALEEDRSAPTTLTFTAPFPDAWGQLVDGAGTQWGPFSDSRRRRLMTTSVNFRNMGLK</sequence>
<dbReference type="EMBL" id="AP025516">
    <property type="protein sequence ID" value="BDD86907.1"/>
    <property type="molecule type" value="Genomic_DNA"/>
</dbReference>
<name>A0ABM7W7P3_9BACT</name>
<evidence type="ECO:0008006" key="5">
    <source>
        <dbReference type="Google" id="ProtNLM"/>
    </source>
</evidence>